<dbReference type="PRINTS" id="PR00413">
    <property type="entry name" value="HADHALOGNASE"/>
</dbReference>
<dbReference type="CDD" id="cd07505">
    <property type="entry name" value="HAD_BPGM-like"/>
    <property type="match status" value="1"/>
</dbReference>
<dbReference type="Gene3D" id="3.40.50.1000">
    <property type="entry name" value="HAD superfamily/HAD-like"/>
    <property type="match status" value="1"/>
</dbReference>
<dbReference type="InterPro" id="IPR023214">
    <property type="entry name" value="HAD_sf"/>
</dbReference>
<sequence>MSLKGVIFDVDGVLLDTMHVWTDAGARYLQSLGVKAEAGLGDKLFTMTVDMGAVYVKERYALAQSAEEITRGINGVVAGYYADEAAFKPGARQLLERLKTEGIPMTIASSTTEDYIRMAFDRLGYTGYFAEILSCVQWKTSKAEPKIFFEAMKIMGTKPSETWLFEDGLYSVKTAKTAGLKTVGVYDPVSEKEQAELSQKVDIYVRTLEELDFDRLLGVPSLER</sequence>
<dbReference type="PANTHER" id="PTHR18901:SF38">
    <property type="entry name" value="PSEUDOURIDINE-5'-PHOSPHATASE"/>
    <property type="match status" value="1"/>
</dbReference>
<dbReference type="SUPFAM" id="SSF56784">
    <property type="entry name" value="HAD-like"/>
    <property type="match status" value="1"/>
</dbReference>
<dbReference type="SFLD" id="SFLDS00003">
    <property type="entry name" value="Haloacid_Dehalogenase"/>
    <property type="match status" value="1"/>
</dbReference>
<dbReference type="InterPro" id="IPR006439">
    <property type="entry name" value="HAD-SF_hydro_IA"/>
</dbReference>
<keyword evidence="2" id="KW-1185">Reference proteome</keyword>
<dbReference type="Pfam" id="PF13419">
    <property type="entry name" value="HAD_2"/>
    <property type="match status" value="1"/>
</dbReference>
<protein>
    <submittedName>
        <fullName evidence="1">HAD family phosphatase</fullName>
    </submittedName>
</protein>
<dbReference type="InterPro" id="IPR036412">
    <property type="entry name" value="HAD-like_sf"/>
</dbReference>
<gene>
    <name evidence="1" type="ORF">D0435_11195</name>
</gene>
<accession>A0A845QQA7</accession>
<dbReference type="RefSeq" id="WP_160202507.1">
    <property type="nucleotide sequence ID" value="NZ_QXWK01000021.1"/>
</dbReference>
<dbReference type="EMBL" id="QXWK01000021">
    <property type="protein sequence ID" value="NBH62218.1"/>
    <property type="molecule type" value="Genomic_DNA"/>
</dbReference>
<organism evidence="1 2">
    <name type="scientific">Anaerotruncus colihominis</name>
    <dbReference type="NCBI Taxonomy" id="169435"/>
    <lineage>
        <taxon>Bacteria</taxon>
        <taxon>Bacillati</taxon>
        <taxon>Bacillota</taxon>
        <taxon>Clostridia</taxon>
        <taxon>Eubacteriales</taxon>
        <taxon>Oscillospiraceae</taxon>
        <taxon>Anaerotruncus</taxon>
    </lineage>
</organism>
<reference evidence="1 2" key="1">
    <citation type="submission" date="2018-08" db="EMBL/GenBank/DDBJ databases">
        <title>Murine metabolic-syndrome-specific gut microbial biobank.</title>
        <authorList>
            <person name="Liu C."/>
        </authorList>
    </citation>
    <scope>NUCLEOTIDE SEQUENCE [LARGE SCALE GENOMIC DNA]</scope>
    <source>
        <strain evidence="1 2">28</strain>
    </source>
</reference>
<dbReference type="Gene3D" id="1.10.150.240">
    <property type="entry name" value="Putative phosphatase, domain 2"/>
    <property type="match status" value="1"/>
</dbReference>
<dbReference type="Proteomes" id="UP000446866">
    <property type="component" value="Unassembled WGS sequence"/>
</dbReference>
<name>A0A845QQA7_9FIRM</name>
<proteinExistence type="predicted"/>
<dbReference type="PANTHER" id="PTHR18901">
    <property type="entry name" value="2-DEOXYGLUCOSE-6-PHOSPHATE PHOSPHATASE 2"/>
    <property type="match status" value="1"/>
</dbReference>
<dbReference type="GO" id="GO:0016791">
    <property type="term" value="F:phosphatase activity"/>
    <property type="evidence" value="ECO:0007669"/>
    <property type="project" value="TreeGrafter"/>
</dbReference>
<dbReference type="NCBIfam" id="TIGR01509">
    <property type="entry name" value="HAD-SF-IA-v3"/>
    <property type="match status" value="1"/>
</dbReference>
<comment type="caution">
    <text evidence="1">The sequence shown here is derived from an EMBL/GenBank/DDBJ whole genome shotgun (WGS) entry which is preliminary data.</text>
</comment>
<evidence type="ECO:0000313" key="2">
    <source>
        <dbReference type="Proteomes" id="UP000446866"/>
    </source>
</evidence>
<dbReference type="AlphaFoldDB" id="A0A845QQA7"/>
<dbReference type="InterPro" id="IPR041492">
    <property type="entry name" value="HAD_2"/>
</dbReference>
<dbReference type="InterPro" id="IPR023198">
    <property type="entry name" value="PGP-like_dom2"/>
</dbReference>
<dbReference type="SFLD" id="SFLDG01129">
    <property type="entry name" value="C1.5:_HAD__Beta-PGM__Phosphata"/>
    <property type="match status" value="1"/>
</dbReference>
<evidence type="ECO:0000313" key="1">
    <source>
        <dbReference type="EMBL" id="NBH62218.1"/>
    </source>
</evidence>